<feature type="binding site" evidence="12">
    <location>
        <position position="136"/>
    </location>
    <ligand>
        <name>Fe(2+)</name>
        <dbReference type="ChEBI" id="CHEBI:29033"/>
        <note>for iron-dependent acireductone dioxygenase activity</note>
    </ligand>
</feature>
<dbReference type="EMBL" id="LJIJ01000060">
    <property type="protein sequence ID" value="ODN03881.1"/>
    <property type="molecule type" value="Genomic_DNA"/>
</dbReference>
<dbReference type="InterPro" id="IPR014710">
    <property type="entry name" value="RmlC-like_jellyroll"/>
</dbReference>
<dbReference type="PANTHER" id="PTHR23418:SF0">
    <property type="entry name" value="ACIREDUCTONE DIOXYGENASE"/>
    <property type="match status" value="1"/>
</dbReference>
<comment type="caution">
    <text evidence="13">The sequence shown here is derived from an EMBL/GenBank/DDBJ whole genome shotgun (WGS) entry which is preliminary data.</text>
</comment>
<reference evidence="13 14" key="1">
    <citation type="journal article" date="2016" name="Genome Biol. Evol.">
        <title>Gene Family Evolution Reflects Adaptation to Soil Environmental Stressors in the Genome of the Collembolan Orchesella cincta.</title>
        <authorList>
            <person name="Faddeeva-Vakhrusheva A."/>
            <person name="Derks M.F."/>
            <person name="Anvar S.Y."/>
            <person name="Agamennone V."/>
            <person name="Suring W."/>
            <person name="Smit S."/>
            <person name="van Straalen N.M."/>
            <person name="Roelofs D."/>
        </authorList>
    </citation>
    <scope>NUCLEOTIDE SEQUENCE [LARGE SCALE GENOMIC DNA]</scope>
    <source>
        <tissue evidence="13">Mixed pool</tissue>
    </source>
</reference>
<evidence type="ECO:0000256" key="5">
    <source>
        <dbReference type="ARBA" id="ARBA00022605"/>
    </source>
</evidence>
<feature type="binding site" evidence="12">
    <location>
        <position position="92"/>
    </location>
    <ligand>
        <name>Fe(2+)</name>
        <dbReference type="ChEBI" id="CHEBI:29033"/>
        <note>for iron-dependent acireductone dioxygenase activity</note>
    </ligand>
</feature>
<keyword evidence="5 12" id="KW-0028">Amino-acid biosynthesis</keyword>
<dbReference type="UniPathway" id="UPA00904">
    <property type="reaction ID" value="UER00878"/>
</dbReference>
<keyword evidence="14" id="KW-1185">Reference proteome</keyword>
<feature type="binding site" evidence="12">
    <location>
        <position position="92"/>
    </location>
    <ligand>
        <name>Ni(2+)</name>
        <dbReference type="ChEBI" id="CHEBI:49786"/>
        <note>for nickel-dependent acireductone dioxygenase activity</note>
    </ligand>
</feature>
<comment type="similarity">
    <text evidence="12">Belongs to the acireductone dioxygenase (ARD) family.</text>
</comment>
<sequence length="185" mass="21815">MVRAWKIKESELDENKWEASSENISYLDLETVKQTTGVLYWKLDADTYKEDGSLEKIRKDRGYSYEDEIEVSSEKLPNFEMMIKKFANEHLHTDEEIRFILDGKGYFDVREALTDDWVRIEVVKGDLIILPAGIYHRLVLDPVRYIKAKRLFVGEPIWTAYDRPADEMEARQKYLAEIKEVNRSA</sequence>
<evidence type="ECO:0000256" key="1">
    <source>
        <dbReference type="ARBA" id="ARBA00000428"/>
    </source>
</evidence>
<keyword evidence="10 12" id="KW-0486">Methionine biosynthesis</keyword>
<evidence type="ECO:0000256" key="4">
    <source>
        <dbReference type="ARBA" id="ARBA00022596"/>
    </source>
</evidence>
<gene>
    <name evidence="13" type="ORF">Ocin01_02799</name>
</gene>
<comment type="subcellular location">
    <subcellularLocation>
        <location evidence="2">Cell membrane</location>
        <topology evidence="2">Peripheral membrane protein</topology>
        <orientation evidence="2">Cytoplasmic side</orientation>
    </subcellularLocation>
    <subcellularLocation>
        <location evidence="12">Cytoplasm</location>
    </subcellularLocation>
    <subcellularLocation>
        <location evidence="12">Nucleus</location>
    </subcellularLocation>
</comment>
<dbReference type="GO" id="GO:0019509">
    <property type="term" value="P:L-methionine salvage from methylthioadenosine"/>
    <property type="evidence" value="ECO:0007669"/>
    <property type="project" value="UniProtKB-UniRule"/>
</dbReference>
<comment type="function">
    <text evidence="12">Catalyzes 2 different reactions between oxygen and the acireductone 1,2-dihydroxy-3-keto-5-methylthiopentene (DHK-MTPene) depending upon the metal bound in the active site. Fe-containing acireductone dioxygenase (Fe-ARD) produces formate and 2-keto-4-methylthiobutyrate (KMTB), the alpha-ketoacid precursor of methionine in the methionine recycle pathway. Ni-containing acireductone dioxygenase (Ni-ARD) produces methylthiopropionate, carbon monoxide and formate, and does not lie on the methionine recycle pathway.</text>
</comment>
<proteinExistence type="inferred from homology"/>
<keyword evidence="7 12" id="KW-0223">Dioxygenase</keyword>
<evidence type="ECO:0000313" key="13">
    <source>
        <dbReference type="EMBL" id="ODN03881.1"/>
    </source>
</evidence>
<dbReference type="GO" id="GO:0005634">
    <property type="term" value="C:nucleus"/>
    <property type="evidence" value="ECO:0007669"/>
    <property type="project" value="UniProtKB-SubCell"/>
</dbReference>
<dbReference type="SUPFAM" id="SSF51182">
    <property type="entry name" value="RmlC-like cupins"/>
    <property type="match status" value="1"/>
</dbReference>
<evidence type="ECO:0000256" key="3">
    <source>
        <dbReference type="ARBA" id="ARBA00022490"/>
    </source>
</evidence>
<feature type="binding site" evidence="12">
    <location>
        <position position="90"/>
    </location>
    <ligand>
        <name>Ni(2+)</name>
        <dbReference type="ChEBI" id="CHEBI:49786"/>
        <note>for nickel-dependent acireductone dioxygenase activity</note>
    </ligand>
</feature>
<comment type="pathway">
    <text evidence="12">Amino-acid biosynthesis; L-methionine biosynthesis via salvage pathway; L-methionine from S-methyl-5-thio-alpha-D-ribose 1-phosphate: step 5/6.</text>
</comment>
<dbReference type="PANTHER" id="PTHR23418">
    <property type="entry name" value="ACIREDUCTONE DIOXYGENASE"/>
    <property type="match status" value="1"/>
</dbReference>
<dbReference type="EC" id="1.13.11.53" evidence="12"/>
<organism evidence="13 14">
    <name type="scientific">Orchesella cincta</name>
    <name type="common">Springtail</name>
    <name type="synonym">Podura cincta</name>
    <dbReference type="NCBI Taxonomy" id="48709"/>
    <lineage>
        <taxon>Eukaryota</taxon>
        <taxon>Metazoa</taxon>
        <taxon>Ecdysozoa</taxon>
        <taxon>Arthropoda</taxon>
        <taxon>Hexapoda</taxon>
        <taxon>Collembola</taxon>
        <taxon>Entomobryomorpha</taxon>
        <taxon>Entomobryoidea</taxon>
        <taxon>Orchesellidae</taxon>
        <taxon>Orchesellinae</taxon>
        <taxon>Orchesella</taxon>
    </lineage>
</organism>
<evidence type="ECO:0000256" key="10">
    <source>
        <dbReference type="ARBA" id="ARBA00023167"/>
    </source>
</evidence>
<dbReference type="InterPro" id="IPR011051">
    <property type="entry name" value="RmlC_Cupin_sf"/>
</dbReference>
<protein>
    <recommendedName>
        <fullName evidence="12">Acireductone dioxygenase</fullName>
    </recommendedName>
    <alternativeName>
        <fullName evidence="12">Acireductone dioxygenase (Fe(2+)-requiring)</fullName>
        <shortName evidence="12">ARD'</shortName>
        <shortName evidence="12">Fe-ARD</shortName>
        <ecNumber evidence="12">1.13.11.54</ecNumber>
    </alternativeName>
    <alternativeName>
        <fullName evidence="12">Acireductone dioxygenase (Ni(2+)-requiring)</fullName>
        <shortName evidence="12">ARD</shortName>
        <shortName evidence="12">Ni-ARD</shortName>
        <ecNumber evidence="12">1.13.11.53</ecNumber>
    </alternativeName>
</protein>
<feature type="binding site" evidence="12">
    <location>
        <position position="136"/>
    </location>
    <ligand>
        <name>Ni(2+)</name>
        <dbReference type="ChEBI" id="CHEBI:49786"/>
        <note>for nickel-dependent acireductone dioxygenase activity</note>
    </ligand>
</feature>
<comment type="catalytic activity">
    <reaction evidence="1 12">
        <text>1,2-dihydroxy-5-(methylsulfanyl)pent-1-en-3-one + O2 = 4-methylsulfanyl-2-oxobutanoate + formate + 2 H(+)</text>
        <dbReference type="Rhea" id="RHEA:24504"/>
        <dbReference type="ChEBI" id="CHEBI:15378"/>
        <dbReference type="ChEBI" id="CHEBI:15379"/>
        <dbReference type="ChEBI" id="CHEBI:15740"/>
        <dbReference type="ChEBI" id="CHEBI:16723"/>
        <dbReference type="ChEBI" id="CHEBI:49252"/>
        <dbReference type="EC" id="1.13.11.54"/>
    </reaction>
</comment>
<keyword evidence="6 12" id="KW-0479">Metal-binding</keyword>
<feature type="binding site" evidence="12">
    <location>
        <position position="90"/>
    </location>
    <ligand>
        <name>Fe(2+)</name>
        <dbReference type="ChEBI" id="CHEBI:29033"/>
        <note>for iron-dependent acireductone dioxygenase activity</note>
    </ligand>
</feature>
<dbReference type="GO" id="GO:0010309">
    <property type="term" value="F:acireductone dioxygenase [iron(II)-requiring] activity"/>
    <property type="evidence" value="ECO:0007669"/>
    <property type="project" value="UniProtKB-UniRule"/>
</dbReference>
<dbReference type="EC" id="1.13.11.54" evidence="12"/>
<keyword evidence="4 12" id="KW-0533">Nickel</keyword>
<dbReference type="OMA" id="NNYIKLM"/>
<evidence type="ECO:0000256" key="2">
    <source>
        <dbReference type="ARBA" id="ARBA00004413"/>
    </source>
</evidence>
<name>A0A1D2NF49_ORCCI</name>
<keyword evidence="9 12" id="KW-0408">Iron</keyword>
<dbReference type="CDD" id="cd02232">
    <property type="entry name" value="cupin_ARD"/>
    <property type="match status" value="1"/>
</dbReference>
<dbReference type="InterPro" id="IPR004313">
    <property type="entry name" value="ARD"/>
</dbReference>
<dbReference type="HAMAP" id="MF_03154">
    <property type="entry name" value="Salvage_MtnD_euk"/>
    <property type="match status" value="1"/>
</dbReference>
<dbReference type="GO" id="GO:0016151">
    <property type="term" value="F:nickel cation binding"/>
    <property type="evidence" value="ECO:0007669"/>
    <property type="project" value="UniProtKB-UniRule"/>
</dbReference>
<feature type="binding site" evidence="12">
    <location>
        <position position="96"/>
    </location>
    <ligand>
        <name>Fe(2+)</name>
        <dbReference type="ChEBI" id="CHEBI:29033"/>
        <note>for iron-dependent acireductone dioxygenase activity</note>
    </ligand>
</feature>
<feature type="binding site" evidence="12">
    <location>
        <position position="96"/>
    </location>
    <ligand>
        <name>Ni(2+)</name>
        <dbReference type="ChEBI" id="CHEBI:49786"/>
        <note>for nickel-dependent acireductone dioxygenase activity</note>
    </ligand>
</feature>
<dbReference type="OrthoDB" id="1867259at2759"/>
<dbReference type="Gene3D" id="2.60.120.10">
    <property type="entry name" value="Jelly Rolls"/>
    <property type="match status" value="1"/>
</dbReference>
<keyword evidence="11 12" id="KW-0539">Nucleus</keyword>
<comment type="cofactor">
    <cofactor evidence="12">
        <name>Fe(2+)</name>
        <dbReference type="ChEBI" id="CHEBI:29033"/>
    </cofactor>
    <cofactor evidence="12">
        <name>Ni(2+)</name>
        <dbReference type="ChEBI" id="CHEBI:49786"/>
    </cofactor>
    <text evidence="12">Binds either 1 Fe or Ni cation per monomer. Iron-binding promotes an acireductone dioxygenase reaction producing 2-keto-4-methylthiobutyrate, while nickel-binding promotes an acireductone dioxygenase reaction producing 3-(methylsulfanyl)propanoate.</text>
</comment>
<dbReference type="STRING" id="48709.A0A1D2NF49"/>
<dbReference type="GO" id="GO:0005737">
    <property type="term" value="C:cytoplasm"/>
    <property type="evidence" value="ECO:0007669"/>
    <property type="project" value="UniProtKB-SubCell"/>
</dbReference>
<dbReference type="Pfam" id="PF03079">
    <property type="entry name" value="ARD"/>
    <property type="match status" value="1"/>
</dbReference>
<keyword evidence="8 12" id="KW-0560">Oxidoreductase</keyword>
<dbReference type="GO" id="GO:0005506">
    <property type="term" value="F:iron ion binding"/>
    <property type="evidence" value="ECO:0007669"/>
    <property type="project" value="UniProtKB-UniRule"/>
</dbReference>
<evidence type="ECO:0000256" key="12">
    <source>
        <dbReference type="HAMAP-Rule" id="MF_03154"/>
    </source>
</evidence>
<dbReference type="FunFam" id="2.60.120.10:FF:000031">
    <property type="entry name" value="1,2-dihydroxy-3-keto-5-methylthiopentene dioxygenase"/>
    <property type="match status" value="1"/>
</dbReference>
<evidence type="ECO:0000256" key="8">
    <source>
        <dbReference type="ARBA" id="ARBA00023002"/>
    </source>
</evidence>
<evidence type="ECO:0000256" key="7">
    <source>
        <dbReference type="ARBA" id="ARBA00022964"/>
    </source>
</evidence>
<dbReference type="GO" id="GO:0010308">
    <property type="term" value="F:acireductone dioxygenase (Ni2+-requiring) activity"/>
    <property type="evidence" value="ECO:0007669"/>
    <property type="project" value="UniProtKB-UniRule"/>
</dbReference>
<evidence type="ECO:0000313" key="14">
    <source>
        <dbReference type="Proteomes" id="UP000094527"/>
    </source>
</evidence>
<dbReference type="GO" id="GO:0005886">
    <property type="term" value="C:plasma membrane"/>
    <property type="evidence" value="ECO:0007669"/>
    <property type="project" value="UniProtKB-SubCell"/>
</dbReference>
<evidence type="ECO:0000256" key="6">
    <source>
        <dbReference type="ARBA" id="ARBA00022723"/>
    </source>
</evidence>
<comment type="catalytic activity">
    <reaction evidence="12">
        <text>1,2-dihydroxy-5-(methylsulfanyl)pent-1-en-3-one + O2 = 3-(methylsulfanyl)propanoate + CO + formate + 2 H(+)</text>
        <dbReference type="Rhea" id="RHEA:14161"/>
        <dbReference type="ChEBI" id="CHEBI:15378"/>
        <dbReference type="ChEBI" id="CHEBI:15379"/>
        <dbReference type="ChEBI" id="CHEBI:15740"/>
        <dbReference type="ChEBI" id="CHEBI:17245"/>
        <dbReference type="ChEBI" id="CHEBI:49016"/>
        <dbReference type="ChEBI" id="CHEBI:49252"/>
        <dbReference type="EC" id="1.13.11.53"/>
    </reaction>
</comment>
<keyword evidence="3 12" id="KW-0963">Cytoplasm</keyword>
<dbReference type="AlphaFoldDB" id="A0A1D2NF49"/>
<dbReference type="InterPro" id="IPR027496">
    <property type="entry name" value="ARD_euk"/>
</dbReference>
<dbReference type="Proteomes" id="UP000094527">
    <property type="component" value="Unassembled WGS sequence"/>
</dbReference>
<evidence type="ECO:0000256" key="11">
    <source>
        <dbReference type="ARBA" id="ARBA00023242"/>
    </source>
</evidence>
<evidence type="ECO:0000256" key="9">
    <source>
        <dbReference type="ARBA" id="ARBA00023004"/>
    </source>
</evidence>
<accession>A0A1D2NF49</accession>